<reference evidence="4 5" key="1">
    <citation type="submission" date="2020-03" db="EMBL/GenBank/DDBJ databases">
        <title>Roseomonas selenitidurans sp. nov. isolated from soil.</title>
        <authorList>
            <person name="Liu H."/>
        </authorList>
    </citation>
    <scope>NUCLEOTIDE SEQUENCE [LARGE SCALE GENOMIC DNA]</scope>
    <source>
        <strain evidence="4 5">JCM 15073</strain>
    </source>
</reference>
<gene>
    <name evidence="4" type="ORF">HB662_20445</name>
</gene>
<comment type="caution">
    <text evidence="4">The sequence shown here is derived from an EMBL/GenBank/DDBJ whole genome shotgun (WGS) entry which is preliminary data.</text>
</comment>
<dbReference type="SUPFAM" id="SSF50199">
    <property type="entry name" value="Staphylococcal nuclease"/>
    <property type="match status" value="1"/>
</dbReference>
<feature type="signal peptide" evidence="2">
    <location>
        <begin position="1"/>
        <end position="24"/>
    </location>
</feature>
<dbReference type="Proteomes" id="UP000765160">
    <property type="component" value="Unassembled WGS sequence"/>
</dbReference>
<evidence type="ECO:0000256" key="1">
    <source>
        <dbReference type="SAM" id="MobiDB-lite"/>
    </source>
</evidence>
<feature type="region of interest" description="Disordered" evidence="1">
    <location>
        <begin position="94"/>
        <end position="130"/>
    </location>
</feature>
<keyword evidence="5" id="KW-1185">Reference proteome</keyword>
<protein>
    <recommendedName>
        <fullName evidence="3">TNase-like domain-containing protein</fullName>
    </recommendedName>
</protein>
<dbReference type="SMART" id="SM00318">
    <property type="entry name" value="SNc"/>
    <property type="match status" value="1"/>
</dbReference>
<sequence>MNPMLRKLLLALALAASLPAASQAQWREPPRTMEAAPQRYTGCRAVDGDTLACRQGRVRLRGVDTPERGERGYRAAQRELARRTRGGTVTVVPHHRDRYGRLVGDVHSRSGNVGRSMDADGYSKRRGARR</sequence>
<organism evidence="4 5">
    <name type="scientific">Falsiroseomonas frigidaquae</name>
    <dbReference type="NCBI Taxonomy" id="487318"/>
    <lineage>
        <taxon>Bacteria</taxon>
        <taxon>Pseudomonadati</taxon>
        <taxon>Pseudomonadota</taxon>
        <taxon>Alphaproteobacteria</taxon>
        <taxon>Acetobacterales</taxon>
        <taxon>Roseomonadaceae</taxon>
        <taxon>Falsiroseomonas</taxon>
    </lineage>
</organism>
<dbReference type="Gene3D" id="2.40.50.90">
    <property type="match status" value="1"/>
</dbReference>
<feature type="domain" description="TNase-like" evidence="3">
    <location>
        <begin position="44"/>
        <end position="130"/>
    </location>
</feature>
<keyword evidence="2" id="KW-0732">Signal</keyword>
<evidence type="ECO:0000313" key="4">
    <source>
        <dbReference type="EMBL" id="NKE47160.1"/>
    </source>
</evidence>
<accession>A0ABX1F480</accession>
<dbReference type="Pfam" id="PF00565">
    <property type="entry name" value="SNase"/>
    <property type="match status" value="1"/>
</dbReference>
<dbReference type="InterPro" id="IPR016071">
    <property type="entry name" value="Staphylococal_nuclease_OB-fold"/>
</dbReference>
<proteinExistence type="predicted"/>
<dbReference type="EMBL" id="JAAVTX010000006">
    <property type="protein sequence ID" value="NKE47160.1"/>
    <property type="molecule type" value="Genomic_DNA"/>
</dbReference>
<dbReference type="PROSITE" id="PS50830">
    <property type="entry name" value="TNASE_3"/>
    <property type="match status" value="1"/>
</dbReference>
<name>A0ABX1F480_9PROT</name>
<dbReference type="RefSeq" id="WP_168052210.1">
    <property type="nucleotide sequence ID" value="NZ_JAATJR010000006.1"/>
</dbReference>
<feature type="chain" id="PRO_5045106774" description="TNase-like domain-containing protein" evidence="2">
    <location>
        <begin position="25"/>
        <end position="130"/>
    </location>
</feature>
<evidence type="ECO:0000259" key="3">
    <source>
        <dbReference type="PROSITE" id="PS50830"/>
    </source>
</evidence>
<dbReference type="InterPro" id="IPR035437">
    <property type="entry name" value="SNase_OB-fold_sf"/>
</dbReference>
<evidence type="ECO:0000256" key="2">
    <source>
        <dbReference type="SAM" id="SignalP"/>
    </source>
</evidence>
<evidence type="ECO:0000313" key="5">
    <source>
        <dbReference type="Proteomes" id="UP000765160"/>
    </source>
</evidence>